<dbReference type="Proteomes" id="UP000469462">
    <property type="component" value="Unassembled WGS sequence"/>
</dbReference>
<dbReference type="RefSeq" id="WP_139687107.1">
    <property type="nucleotide sequence ID" value="NZ_WEHW01000093.1"/>
</dbReference>
<sequence length="108" mass="12272">MKLDFGDRRITIVLAPVDMRYGYAALSRFAQERLFIDPDGGGDVVVFVGKHRKTAKVIWSDVCGGWLLYRRLHQQKFARFMAKLESQTVLNFTADEVISFLDGKSKTG</sequence>
<dbReference type="AlphaFoldDB" id="A0A6I1E9R6"/>
<protein>
    <submittedName>
        <fullName evidence="2">IS66 family insertion sequence element accessory protein TnpB</fullName>
    </submittedName>
</protein>
<evidence type="ECO:0000313" key="2">
    <source>
        <dbReference type="EMBL" id="KAB7650338.1"/>
    </source>
</evidence>
<reference evidence="3 4" key="1">
    <citation type="submission" date="2019-10" db="EMBL/GenBank/DDBJ databases">
        <title>Genome diversity of Sutterella seckii.</title>
        <authorList>
            <person name="Chaplin A.V."/>
            <person name="Sokolova S.R."/>
            <person name="Mosin K.A."/>
            <person name="Ivanova E.L."/>
            <person name="Kochetkova T.O."/>
            <person name="Goltsov A.Y."/>
            <person name="Trofimov D.Y."/>
            <person name="Efimov B.A."/>
        </authorList>
    </citation>
    <scope>NUCLEOTIDE SEQUENCE [LARGE SCALE GENOMIC DNA]</scope>
    <source>
        <strain evidence="1 4">ASD3426</strain>
        <strain evidence="2 3">ASD393</strain>
    </source>
</reference>
<evidence type="ECO:0000313" key="4">
    <source>
        <dbReference type="Proteomes" id="UP000469462"/>
    </source>
</evidence>
<dbReference type="PANTHER" id="PTHR36455:SF1">
    <property type="entry name" value="BLR8292 PROTEIN"/>
    <property type="match status" value="1"/>
</dbReference>
<dbReference type="InterPro" id="IPR008878">
    <property type="entry name" value="Transposase_IS66_Orf2"/>
</dbReference>
<dbReference type="Pfam" id="PF05717">
    <property type="entry name" value="TnpB_IS66"/>
    <property type="match status" value="1"/>
</dbReference>
<comment type="caution">
    <text evidence="2">The sequence shown here is derived from an EMBL/GenBank/DDBJ whole genome shotgun (WGS) entry which is preliminary data.</text>
</comment>
<keyword evidence="4" id="KW-1185">Reference proteome</keyword>
<gene>
    <name evidence="2" type="primary">tnpB</name>
    <name evidence="2" type="ORF">GBM95_11905</name>
    <name evidence="1" type="ORF">GBM96_11505</name>
</gene>
<dbReference type="NCBIfam" id="NF033819">
    <property type="entry name" value="IS66_TnpB"/>
    <property type="match status" value="1"/>
</dbReference>
<name>A0A6I1E9R6_9BURK</name>
<evidence type="ECO:0000313" key="1">
    <source>
        <dbReference type="EMBL" id="KAB7649360.1"/>
    </source>
</evidence>
<proteinExistence type="predicted"/>
<organism evidence="2 3">
    <name type="scientific">Sutterella seckii</name>
    <dbReference type="NCBI Taxonomy" id="1944635"/>
    <lineage>
        <taxon>Bacteria</taxon>
        <taxon>Pseudomonadati</taxon>
        <taxon>Pseudomonadota</taxon>
        <taxon>Betaproteobacteria</taxon>
        <taxon>Burkholderiales</taxon>
        <taxon>Sutterellaceae</taxon>
        <taxon>Sutterella</taxon>
    </lineage>
</organism>
<dbReference type="PANTHER" id="PTHR36455">
    <property type="match status" value="1"/>
</dbReference>
<dbReference type="EMBL" id="WEHX01000216">
    <property type="protein sequence ID" value="KAB7650338.1"/>
    <property type="molecule type" value="Genomic_DNA"/>
</dbReference>
<dbReference type="Proteomes" id="UP000430564">
    <property type="component" value="Unassembled WGS sequence"/>
</dbReference>
<dbReference type="OrthoDB" id="9801450at2"/>
<evidence type="ECO:0000313" key="3">
    <source>
        <dbReference type="Proteomes" id="UP000430564"/>
    </source>
</evidence>
<dbReference type="EMBL" id="WEHW01000093">
    <property type="protein sequence ID" value="KAB7649360.1"/>
    <property type="molecule type" value="Genomic_DNA"/>
</dbReference>
<accession>A0A6I1E9R6</accession>